<dbReference type="FunFam" id="1.25.40.10:FF:000285">
    <property type="entry name" value="Pentatricopeptide repeat-containing protein, chloroplastic"/>
    <property type="match status" value="2"/>
</dbReference>
<dbReference type="FunFam" id="1.25.40.10:FF:000344">
    <property type="entry name" value="Pentatricopeptide repeat-containing protein"/>
    <property type="match status" value="1"/>
</dbReference>
<dbReference type="Gene3D" id="1.25.40.10">
    <property type="entry name" value="Tetratricopeptide repeat domain"/>
    <property type="match status" value="7"/>
</dbReference>
<organism evidence="3 4">
    <name type="scientific">Adiantum capillus-veneris</name>
    <name type="common">Maidenhair fern</name>
    <dbReference type="NCBI Taxonomy" id="13818"/>
    <lineage>
        <taxon>Eukaryota</taxon>
        <taxon>Viridiplantae</taxon>
        <taxon>Streptophyta</taxon>
        <taxon>Embryophyta</taxon>
        <taxon>Tracheophyta</taxon>
        <taxon>Polypodiopsida</taxon>
        <taxon>Polypodiidae</taxon>
        <taxon>Polypodiales</taxon>
        <taxon>Pteridineae</taxon>
        <taxon>Pteridaceae</taxon>
        <taxon>Vittarioideae</taxon>
        <taxon>Adiantum</taxon>
    </lineage>
</organism>
<gene>
    <name evidence="3" type="ORF">GOP47_0022188</name>
</gene>
<dbReference type="AlphaFoldDB" id="A0A9D4Z8K2"/>
<evidence type="ECO:0000313" key="4">
    <source>
        <dbReference type="Proteomes" id="UP000886520"/>
    </source>
</evidence>
<feature type="repeat" description="PPR" evidence="2">
    <location>
        <begin position="539"/>
        <end position="573"/>
    </location>
</feature>
<feature type="repeat" description="PPR" evidence="2">
    <location>
        <begin position="336"/>
        <end position="370"/>
    </location>
</feature>
<dbReference type="Proteomes" id="UP000886520">
    <property type="component" value="Chromosome 21"/>
</dbReference>
<comment type="caution">
    <text evidence="3">The sequence shown here is derived from an EMBL/GenBank/DDBJ whole genome shotgun (WGS) entry which is preliminary data.</text>
</comment>
<dbReference type="InterPro" id="IPR046960">
    <property type="entry name" value="PPR_At4g14850-like_plant"/>
</dbReference>
<evidence type="ECO:0000313" key="3">
    <source>
        <dbReference type="EMBL" id="KAI5063641.1"/>
    </source>
</evidence>
<feature type="repeat" description="PPR" evidence="2">
    <location>
        <begin position="30"/>
        <end position="64"/>
    </location>
</feature>
<evidence type="ECO:0000256" key="2">
    <source>
        <dbReference type="PROSITE-ProRule" id="PRU00708"/>
    </source>
</evidence>
<dbReference type="FunFam" id="1.25.40.10:FF:000031">
    <property type="entry name" value="Pentatricopeptide repeat-containing protein mitochondrial"/>
    <property type="match status" value="2"/>
</dbReference>
<accession>A0A9D4Z8K2</accession>
<evidence type="ECO:0008006" key="5">
    <source>
        <dbReference type="Google" id="ProtNLM"/>
    </source>
</evidence>
<protein>
    <recommendedName>
        <fullName evidence="5">Pentatricopeptide repeat-containing protein</fullName>
    </recommendedName>
</protein>
<feature type="repeat" description="PPR" evidence="2">
    <location>
        <begin position="641"/>
        <end position="675"/>
    </location>
</feature>
<dbReference type="PROSITE" id="PS51375">
    <property type="entry name" value="PPR"/>
    <property type="match status" value="7"/>
</dbReference>
<dbReference type="FunFam" id="1.25.40.10:FF:000073">
    <property type="entry name" value="Pentatricopeptide repeat-containing protein chloroplastic"/>
    <property type="match status" value="1"/>
</dbReference>
<name>A0A9D4Z8K2_ADICA</name>
<evidence type="ECO:0000256" key="1">
    <source>
        <dbReference type="ARBA" id="ARBA00022737"/>
    </source>
</evidence>
<dbReference type="GO" id="GO:0003723">
    <property type="term" value="F:RNA binding"/>
    <property type="evidence" value="ECO:0007669"/>
    <property type="project" value="InterPro"/>
</dbReference>
<keyword evidence="4" id="KW-1185">Reference proteome</keyword>
<dbReference type="SUPFAM" id="SSF48452">
    <property type="entry name" value="TPR-like"/>
    <property type="match status" value="1"/>
</dbReference>
<proteinExistence type="predicted"/>
<keyword evidence="1" id="KW-0677">Repeat</keyword>
<dbReference type="InterPro" id="IPR002885">
    <property type="entry name" value="PPR_rpt"/>
</dbReference>
<dbReference type="Pfam" id="PF13041">
    <property type="entry name" value="PPR_2"/>
    <property type="match status" value="7"/>
</dbReference>
<dbReference type="EMBL" id="JABFUD020000021">
    <property type="protein sequence ID" value="KAI5063641.1"/>
    <property type="molecule type" value="Genomic_DNA"/>
</dbReference>
<feature type="repeat" description="PPR" evidence="2">
    <location>
        <begin position="437"/>
        <end position="471"/>
    </location>
</feature>
<feature type="repeat" description="PPR" evidence="2">
    <location>
        <begin position="234"/>
        <end position="268"/>
    </location>
</feature>
<feature type="repeat" description="PPR" evidence="2">
    <location>
        <begin position="132"/>
        <end position="166"/>
    </location>
</feature>
<dbReference type="InterPro" id="IPR011990">
    <property type="entry name" value="TPR-like_helical_dom_sf"/>
</dbReference>
<dbReference type="NCBIfam" id="TIGR00756">
    <property type="entry name" value="PPR"/>
    <property type="match status" value="7"/>
</dbReference>
<dbReference type="GO" id="GO:0009451">
    <property type="term" value="P:RNA modification"/>
    <property type="evidence" value="ECO:0007669"/>
    <property type="project" value="InterPro"/>
</dbReference>
<reference evidence="3" key="1">
    <citation type="submission" date="2021-01" db="EMBL/GenBank/DDBJ databases">
        <title>Adiantum capillus-veneris genome.</title>
        <authorList>
            <person name="Fang Y."/>
            <person name="Liao Q."/>
        </authorList>
    </citation>
    <scope>NUCLEOTIDE SEQUENCE</scope>
    <source>
        <strain evidence="3">H3</strain>
        <tissue evidence="3">Leaf</tissue>
    </source>
</reference>
<sequence>MPGNTLVSMCANYSALVTATQVFDELPFQSVVPWTALIAGYVQQKQGQEALGCFRRMRDEGVSPNATIYACAVKACTITHVVDVGTQMYIEIANQGLLKKNVVLGGALVDMYAKCGAILKAQKVFDALPVHNVISWTALIAGYAQQAQDQEALSCFQQMCSQGFCPNAVTYACVLKACGSMQNVDVGNKIHDEIVNQGLLNNNVVLGGALMDMYAKCGAFLEVQFAFDALLVRNVVCWNTLIAGYNRQGQGQDALACFYQMRSQGFSPDAITYACVLKACGITQDADMGKGIHNEIFSQDLLKHDVVLGGALVDMYAKCGILLKAQKVFDTLLVRDVACWNALIAGYAQQGQGEEALSYFQRMRSQDFSPNVVTYACVLKACGIMQNIDAGNEIHYEIANQGLLNNTVLGGALVDMYAKCGVLLKAQKVFDALPMHNVISWSALIAGYTQQGQGQEALGCFQQMRSQGFYPNAVTYACVLKACGIMQNVDVGNEIHDEIANQGLLNNNVVLGGALVDMYAKCGAFFKAQKVFDALPVHNVVCWNALIAGYAQQGQGQEALCCFYQMRSQGFSPDVVTYACVLKACAIMQDADVGEQIHNEIVSQGLLENDVVLGGALVDMYAKCGAVLKAQKVVDALPVCNVVSWTALIAGYAQQGQGQVALSCFQRMRSQGFAPNPFTYVRVLKACGVMRDVDVGVQIHDEIVSQGLLKNNVVLGGALVDMYAKCGVLWKAQQVFDSFRVHNEVSWTALIAGYAQKVQV</sequence>
<dbReference type="PANTHER" id="PTHR47926">
    <property type="entry name" value="PENTATRICOPEPTIDE REPEAT-CONTAINING PROTEIN"/>
    <property type="match status" value="1"/>
</dbReference>